<feature type="compositionally biased region" description="Polar residues" evidence="1">
    <location>
        <begin position="29"/>
        <end position="41"/>
    </location>
</feature>
<feature type="compositionally biased region" description="Polar residues" evidence="1">
    <location>
        <begin position="323"/>
        <end position="332"/>
    </location>
</feature>
<dbReference type="PROSITE" id="PS50011">
    <property type="entry name" value="PROTEIN_KINASE_DOM"/>
    <property type="match status" value="1"/>
</dbReference>
<gene>
    <name evidence="3" type="ORF">AAE3_LOCUS3391</name>
</gene>
<evidence type="ECO:0000259" key="2">
    <source>
        <dbReference type="PROSITE" id="PS50011"/>
    </source>
</evidence>
<dbReference type="InterPro" id="IPR000719">
    <property type="entry name" value="Prot_kinase_dom"/>
</dbReference>
<dbReference type="Proteomes" id="UP000467700">
    <property type="component" value="Unassembled WGS sequence"/>
</dbReference>
<feature type="compositionally biased region" description="Polar residues" evidence="1">
    <location>
        <begin position="222"/>
        <end position="237"/>
    </location>
</feature>
<sequence length="935" mass="103686">MAPSIEMSSSSSDSSSSTSSSSSFTSTSEQGSFQYSSDSSMITPTRGNAATLSIGTASEARAELKIEFKGHIYKPISVADFAKHVWGLDPTVVDNILTMDLTLCEDAWKRYKDVTRGAKGMIREPKLHQPFRDISSSLLEVVCNKLGVDYATTVKDDFWDGGGSKYIKSRFSTTRRKPDMLRGWLPFKEDIIEWGETKSALEFKLPSANEGQKGGRAPDTPTPASKSRTCSGASFTLPSIPEGAAATSALLTTSRGATTAPAHTSKRLSDMTSTSLTKRSREAVNAPSRSSTRLSTKASASASRSSHADISESRSNIPPRASRPSNLPTSASLLGIDSPSLTKIPQQREAILRYLSQSQPASSTARSRSTAGSRSVSTNSTSTKRNISDIDGADEASEPKRVRRDVEVVTRQTRNARIQIVGDHLQLATYALECLGDSSRHYTTGIFVKKTTMSLWYYDRAAVVRTVDFEFHKGDGPKTLAVALYALSQANMKQAGFDPFLREFKAPKKNGVVKLSNILPLTRPQTKSTKKPLCFHFTTKIVGRDGEITTVDTIFVIIGTLYTYRTIIGRGTYVGMGFLTTIGCPLSNIPRIIKLSWQYNIRRQEAELLTTVRKQLPKYWHNHLPEVSFSAVYTAEELELPTSKMELEDADEENPIQGRRLHASVMGFYRKLEDASSVEEFRQIFLDCLECHYHTYNTARVLHRDISENNLMFAHPEDTPETDRKFVWPAGSPSVRGILNDFDLASELDAEGKVPASSANHRTGTLPFMAKDLLQNWPKSVPPPTHHYRHDLESFFYILIWAMTQYTLEKDEDGNSIRGPLPEDLEGWNVRESASVQKGDFYVSAIFNTLDESVLPHFRELWKKWVISLFLLFRAAMLSAPHPMQPSYKEYDFATYNGQITFQTFMAAMGETPRGLDPNGERVAATDVPLAAAGA</sequence>
<evidence type="ECO:0000256" key="1">
    <source>
        <dbReference type="SAM" id="MobiDB-lite"/>
    </source>
</evidence>
<accession>A0A8S0W3Q6</accession>
<dbReference type="SUPFAM" id="SSF56112">
    <property type="entry name" value="Protein kinase-like (PK-like)"/>
    <property type="match status" value="1"/>
</dbReference>
<feature type="region of interest" description="Disordered" evidence="1">
    <location>
        <begin position="255"/>
        <end position="341"/>
    </location>
</feature>
<evidence type="ECO:0000313" key="3">
    <source>
        <dbReference type="EMBL" id="CAA7261224.1"/>
    </source>
</evidence>
<organism evidence="3 4">
    <name type="scientific">Cyclocybe aegerita</name>
    <name type="common">Black poplar mushroom</name>
    <name type="synonym">Agrocybe aegerita</name>
    <dbReference type="NCBI Taxonomy" id="1973307"/>
    <lineage>
        <taxon>Eukaryota</taxon>
        <taxon>Fungi</taxon>
        <taxon>Dikarya</taxon>
        <taxon>Basidiomycota</taxon>
        <taxon>Agaricomycotina</taxon>
        <taxon>Agaricomycetes</taxon>
        <taxon>Agaricomycetidae</taxon>
        <taxon>Agaricales</taxon>
        <taxon>Agaricineae</taxon>
        <taxon>Bolbitiaceae</taxon>
        <taxon>Cyclocybe</taxon>
    </lineage>
</organism>
<feature type="region of interest" description="Disordered" evidence="1">
    <location>
        <begin position="1"/>
        <end position="41"/>
    </location>
</feature>
<feature type="region of interest" description="Disordered" evidence="1">
    <location>
        <begin position="356"/>
        <end position="402"/>
    </location>
</feature>
<dbReference type="GO" id="GO:0005524">
    <property type="term" value="F:ATP binding"/>
    <property type="evidence" value="ECO:0007669"/>
    <property type="project" value="InterPro"/>
</dbReference>
<dbReference type="EMBL" id="CACVBS010000032">
    <property type="protein sequence ID" value="CAA7261224.1"/>
    <property type="molecule type" value="Genomic_DNA"/>
</dbReference>
<dbReference type="Gene3D" id="1.10.510.10">
    <property type="entry name" value="Transferase(Phosphotransferase) domain 1"/>
    <property type="match status" value="1"/>
</dbReference>
<keyword evidence="4" id="KW-1185">Reference proteome</keyword>
<feature type="region of interest" description="Disordered" evidence="1">
    <location>
        <begin position="206"/>
        <end position="238"/>
    </location>
</feature>
<dbReference type="GO" id="GO:0004672">
    <property type="term" value="F:protein kinase activity"/>
    <property type="evidence" value="ECO:0007669"/>
    <property type="project" value="InterPro"/>
</dbReference>
<feature type="compositionally biased region" description="Low complexity" evidence="1">
    <location>
        <begin position="288"/>
        <end position="305"/>
    </location>
</feature>
<feature type="compositionally biased region" description="Low complexity" evidence="1">
    <location>
        <begin position="8"/>
        <end position="28"/>
    </location>
</feature>
<dbReference type="AlphaFoldDB" id="A0A8S0W3Q6"/>
<reference evidence="3 4" key="1">
    <citation type="submission" date="2020-01" db="EMBL/GenBank/DDBJ databases">
        <authorList>
            <person name="Gupta K D."/>
        </authorList>
    </citation>
    <scope>NUCLEOTIDE SEQUENCE [LARGE SCALE GENOMIC DNA]</scope>
</reference>
<dbReference type="Pfam" id="PF17667">
    <property type="entry name" value="Pkinase_fungal"/>
    <property type="match status" value="1"/>
</dbReference>
<feature type="compositionally biased region" description="Low complexity" evidence="1">
    <location>
        <begin position="356"/>
        <end position="378"/>
    </location>
</feature>
<dbReference type="PANTHER" id="PTHR38248">
    <property type="entry name" value="FUNK1 6"/>
    <property type="match status" value="1"/>
</dbReference>
<comment type="caution">
    <text evidence="3">The sequence shown here is derived from an EMBL/GenBank/DDBJ whole genome shotgun (WGS) entry which is preliminary data.</text>
</comment>
<dbReference type="InterPro" id="IPR040976">
    <property type="entry name" value="Pkinase_fungal"/>
</dbReference>
<proteinExistence type="predicted"/>
<name>A0A8S0W3Q6_CYCAE</name>
<protein>
    <recommendedName>
        <fullName evidence="2">Protein kinase domain-containing protein</fullName>
    </recommendedName>
</protein>
<evidence type="ECO:0000313" key="4">
    <source>
        <dbReference type="Proteomes" id="UP000467700"/>
    </source>
</evidence>
<dbReference type="PANTHER" id="PTHR38248:SF2">
    <property type="entry name" value="FUNK1 11"/>
    <property type="match status" value="1"/>
</dbReference>
<feature type="domain" description="Protein kinase" evidence="2">
    <location>
        <begin position="562"/>
        <end position="935"/>
    </location>
</feature>
<dbReference type="InterPro" id="IPR011009">
    <property type="entry name" value="Kinase-like_dom_sf"/>
</dbReference>
<dbReference type="OrthoDB" id="5569250at2759"/>